<reference evidence="4" key="1">
    <citation type="submission" date="2019-05" db="EMBL/GenBank/DDBJ databases">
        <authorList>
            <person name="Zhang S."/>
            <person name="Liu J."/>
        </authorList>
    </citation>
    <scope>NUCLEOTIDE SEQUENCE [LARGE SCALE GENOMIC DNA]</scope>
</reference>
<keyword evidence="2" id="KW-0175">Coiled coil</keyword>
<dbReference type="EC" id="2.7.7.49" evidence="1"/>
<sequence>MSQGNISCKDGLDKDRNGMDLIEAEDIKKRWQEYTEELYKKDLHDQDNHDSVITGLEPDILECEVKWALESITTNKASGGDGIPVELFQILEDDAVKVLHSICQQIGKTQQWPQDWKRSVFIPIPKKGNAKDCSDYHTIALISHASKVMLKILQARLQQYMNRELPDVQADFRKGRGSRGQIANICWIMEKAREFQKNIYFCFIDYAKAFDCVDHNKLWKILKEMGIPEQLICLLRNLHAGQEATVRIGHGTTDWFQIGKGVHQGCILSPCLFILYAEYIMRNTGLEEAQAGIKIARRNINNLRYADDTTLMAESEEELKSLLMKVKEESEKVGLKFNIQKTKIMASGPVTSWEVDGETVETVSNFIFWGSKITADGDCSHEIKRCLLLGRKVMTNLDSILKSRDITLSTKVHLVKAMVFPVDMYGCESWTVKKAERQRNDAFELWCWRRLLRVPWTARRSNQSILKEISPGCSLEGLILKLKLQYFGHLMRRVDSLEKTLMLGGIGGRRRRGQQRMRWLDGITDSMDMSLSEHRELVMDRETWRAVIHGVAKSRT</sequence>
<evidence type="ECO:0000256" key="2">
    <source>
        <dbReference type="SAM" id="Coils"/>
    </source>
</evidence>
<feature type="coiled-coil region" evidence="2">
    <location>
        <begin position="286"/>
        <end position="332"/>
    </location>
</feature>
<dbReference type="Proteomes" id="UP000694520">
    <property type="component" value="Chromosome 1"/>
</dbReference>
<organism evidence="4 5">
    <name type="scientific">Bos mutus grunniens</name>
    <name type="common">Wild yak</name>
    <name type="synonym">Bos grunniens</name>
    <dbReference type="NCBI Taxonomy" id="30521"/>
    <lineage>
        <taxon>Eukaryota</taxon>
        <taxon>Metazoa</taxon>
        <taxon>Chordata</taxon>
        <taxon>Craniata</taxon>
        <taxon>Vertebrata</taxon>
        <taxon>Euteleostomi</taxon>
        <taxon>Mammalia</taxon>
        <taxon>Eutheria</taxon>
        <taxon>Laurasiatheria</taxon>
        <taxon>Artiodactyla</taxon>
        <taxon>Ruminantia</taxon>
        <taxon>Pecora</taxon>
        <taxon>Bovidae</taxon>
        <taxon>Bovinae</taxon>
        <taxon>Bos</taxon>
    </lineage>
</organism>
<proteinExistence type="predicted"/>
<protein>
    <recommendedName>
        <fullName evidence="1">RNA-directed DNA polymerase</fullName>
        <ecNumber evidence="1">2.7.7.49</ecNumber>
    </recommendedName>
</protein>
<keyword evidence="5" id="KW-1185">Reference proteome</keyword>
<dbReference type="PANTHER" id="PTHR47027:SF8">
    <property type="entry name" value="RIBONUCLEASE H"/>
    <property type="match status" value="1"/>
</dbReference>
<dbReference type="InterPro" id="IPR043502">
    <property type="entry name" value="DNA/RNA_pol_sf"/>
</dbReference>
<dbReference type="Pfam" id="PF00078">
    <property type="entry name" value="RVT_1"/>
    <property type="match status" value="1"/>
</dbReference>
<evidence type="ECO:0000259" key="3">
    <source>
        <dbReference type="PROSITE" id="PS50878"/>
    </source>
</evidence>
<dbReference type="PROSITE" id="PS50878">
    <property type="entry name" value="RT_POL"/>
    <property type="match status" value="1"/>
</dbReference>
<feature type="domain" description="Reverse transcriptase" evidence="3">
    <location>
        <begin position="105"/>
        <end position="373"/>
    </location>
</feature>
<reference evidence="4" key="3">
    <citation type="submission" date="2025-09" db="UniProtKB">
        <authorList>
            <consortium name="Ensembl"/>
        </authorList>
    </citation>
    <scope>IDENTIFICATION</scope>
</reference>
<dbReference type="GO" id="GO:0003964">
    <property type="term" value="F:RNA-directed DNA polymerase activity"/>
    <property type="evidence" value="ECO:0007669"/>
    <property type="project" value="UniProtKB-EC"/>
</dbReference>
<name>A0A8C0A6V5_BOSMU</name>
<accession>A0A8C0A6V5</accession>
<dbReference type="InterPro" id="IPR000477">
    <property type="entry name" value="RT_dom"/>
</dbReference>
<dbReference type="AlphaFoldDB" id="A0A8C0A6V5"/>
<evidence type="ECO:0000313" key="5">
    <source>
        <dbReference type="Proteomes" id="UP000694520"/>
    </source>
</evidence>
<evidence type="ECO:0000313" key="4">
    <source>
        <dbReference type="Ensembl" id="ENSBGRP00000011836.1"/>
    </source>
</evidence>
<reference evidence="4" key="2">
    <citation type="submission" date="2025-08" db="UniProtKB">
        <authorList>
            <consortium name="Ensembl"/>
        </authorList>
    </citation>
    <scope>IDENTIFICATION</scope>
</reference>
<dbReference type="PANTHER" id="PTHR47027">
    <property type="entry name" value="REVERSE TRANSCRIPTASE DOMAIN-CONTAINING PROTEIN"/>
    <property type="match status" value="1"/>
</dbReference>
<dbReference type="GeneTree" id="ENSGT01140000282489"/>
<dbReference type="SUPFAM" id="SSF56672">
    <property type="entry name" value="DNA/RNA polymerases"/>
    <property type="match status" value="1"/>
</dbReference>
<dbReference type="Ensembl" id="ENSBGRT00000013652.1">
    <property type="protein sequence ID" value="ENSBGRP00000011836.1"/>
    <property type="gene ID" value="ENSBGRG00000007468.1"/>
</dbReference>
<evidence type="ECO:0000256" key="1">
    <source>
        <dbReference type="ARBA" id="ARBA00012493"/>
    </source>
</evidence>
<dbReference type="CDD" id="cd01650">
    <property type="entry name" value="RT_nLTR_like"/>
    <property type="match status" value="1"/>
</dbReference>